<feature type="region of interest" description="Disordered" evidence="1">
    <location>
        <begin position="162"/>
        <end position="217"/>
    </location>
</feature>
<accession>A0ABR1G8H1</accession>
<dbReference type="SMART" id="SM00456">
    <property type="entry name" value="WW"/>
    <property type="match status" value="3"/>
</dbReference>
<dbReference type="Pfam" id="PF00397">
    <property type="entry name" value="WW"/>
    <property type="match status" value="2"/>
</dbReference>
<dbReference type="InterPro" id="IPR036020">
    <property type="entry name" value="WW_dom_sf"/>
</dbReference>
<dbReference type="CDD" id="cd00201">
    <property type="entry name" value="WW"/>
    <property type="match status" value="3"/>
</dbReference>
<feature type="region of interest" description="Disordered" evidence="1">
    <location>
        <begin position="418"/>
        <end position="458"/>
    </location>
</feature>
<proteinExistence type="predicted"/>
<feature type="domain" description="WW" evidence="2">
    <location>
        <begin position="817"/>
        <end position="849"/>
    </location>
</feature>
<evidence type="ECO:0000259" key="2">
    <source>
        <dbReference type="PROSITE" id="PS50020"/>
    </source>
</evidence>
<protein>
    <recommendedName>
        <fullName evidence="2">WW domain-containing protein</fullName>
    </recommendedName>
</protein>
<feature type="region of interest" description="Disordered" evidence="1">
    <location>
        <begin position="638"/>
        <end position="746"/>
    </location>
</feature>
<dbReference type="InterPro" id="IPR001202">
    <property type="entry name" value="WW_dom"/>
</dbReference>
<dbReference type="EMBL" id="JBBJCI010000040">
    <property type="protein sequence ID" value="KAK7249641.1"/>
    <property type="molecule type" value="Genomic_DNA"/>
</dbReference>
<comment type="caution">
    <text evidence="3">The sequence shown here is derived from an EMBL/GenBank/DDBJ whole genome shotgun (WGS) entry which is preliminary data.</text>
</comment>
<dbReference type="Gene3D" id="2.20.70.10">
    <property type="match status" value="2"/>
</dbReference>
<feature type="region of interest" description="Disordered" evidence="1">
    <location>
        <begin position="38"/>
        <end position="57"/>
    </location>
</feature>
<evidence type="ECO:0000313" key="4">
    <source>
        <dbReference type="Proteomes" id="UP001363151"/>
    </source>
</evidence>
<sequence length="849" mass="93188">MLFGATLVEEPDPQAAFWGLKRPQTEEPAHAKFELYKTRLRQRPVTSGPGRPSADDGFACGELPVSWDDRPTSALPVVVMPRVSKTAHIEFSLEASGIGTASDEERRRGEALELRRLQKKLGLDDAAAAELNLQEAVFGGGLRRSQSAADVGENPLAKRIEDQLAALPPLEKRPRTAPKPRPRAANLRAPKRSAYYGPAHRGRRSRPAAPREPRSVASLRRELKESTHKAFLLSTAVTVDVGAAIGVVGTAPLASGKYHSAALYMQANGFDKLVKTVARMQQAKLHAAWNAWLERVRAHRRHLAEARYLRKHGAATMWTKIVDATRRLVKAKFGAWLELVFELRHVENAEAREAAAITMQRGTRGHAARQEMRGAARDPASSRGGDALETRARGVLARARCAILKEARRVARAATKIQACARAQPPSRSRALAERTRSGDDGAGDGDPDRGRWKRAGARNEHGARLAVVLARRRAEHGGATAIARRIRGTLAPARRKLRDDRVAAMIADARRCVEQWNDDEATFMYYDDKARTQEWEPPPSGYLRRDGLLVLTNGRICEDPDNVLGDAEKARNAAEAAAAHLLGLLSAQASQPLADLQSFLAERLALENGDIRTVQDERFDDACVTLESLSNELHYAGRLGKPGAKPPLRLTEGAAKASADDAAPRGGVLAALAAQEERASEKKKEAAQESDAEEAAAAADEAAPEAARPDDAQTTASQDDWQQYFDDDGNPYWFNPMTGESTYDQPGAQAEEWTQVYDDSGNVYWYNQATGASQYEDPYDQQQAGYDEGGGAMVQYDEYGQAVEPYYDQAQQYAEPDPNGDWAQYQDEAGNWYWYNQATGESTYDQPA</sequence>
<dbReference type="PROSITE" id="PS50020">
    <property type="entry name" value="WW_DOMAIN_2"/>
    <property type="match status" value="3"/>
</dbReference>
<feature type="compositionally biased region" description="Basic and acidic residues" evidence="1">
    <location>
        <begin position="676"/>
        <end position="688"/>
    </location>
</feature>
<reference evidence="3 4" key="1">
    <citation type="submission" date="2024-03" db="EMBL/GenBank/DDBJ databases">
        <title>Aureococcus anophagefferens CCMP1851 and Kratosvirus quantuckense: Draft genome of a second virus-susceptible host strain in the model system.</title>
        <authorList>
            <person name="Chase E."/>
            <person name="Truchon A.R."/>
            <person name="Schepens W."/>
            <person name="Wilhelm S.W."/>
        </authorList>
    </citation>
    <scope>NUCLEOTIDE SEQUENCE [LARGE SCALE GENOMIC DNA]</scope>
    <source>
        <strain evidence="3 4">CCMP1851</strain>
    </source>
</reference>
<dbReference type="PROSITE" id="PS50096">
    <property type="entry name" value="IQ"/>
    <property type="match status" value="1"/>
</dbReference>
<feature type="compositionally biased region" description="Basic and acidic residues" evidence="1">
    <location>
        <begin position="431"/>
        <end position="440"/>
    </location>
</feature>
<feature type="domain" description="WW" evidence="2">
    <location>
        <begin position="716"/>
        <end position="749"/>
    </location>
</feature>
<evidence type="ECO:0000256" key="1">
    <source>
        <dbReference type="SAM" id="MobiDB-lite"/>
    </source>
</evidence>
<name>A0ABR1G8H1_AURAN</name>
<feature type="region of interest" description="Disordered" evidence="1">
    <location>
        <begin position="359"/>
        <end position="387"/>
    </location>
</feature>
<dbReference type="SUPFAM" id="SSF51045">
    <property type="entry name" value="WW domain"/>
    <property type="match status" value="3"/>
</dbReference>
<dbReference type="PROSITE" id="PS01159">
    <property type="entry name" value="WW_DOMAIN_1"/>
    <property type="match status" value="3"/>
</dbReference>
<organism evidence="3 4">
    <name type="scientific">Aureococcus anophagefferens</name>
    <name type="common">Harmful bloom alga</name>
    <dbReference type="NCBI Taxonomy" id="44056"/>
    <lineage>
        <taxon>Eukaryota</taxon>
        <taxon>Sar</taxon>
        <taxon>Stramenopiles</taxon>
        <taxon>Ochrophyta</taxon>
        <taxon>Pelagophyceae</taxon>
        <taxon>Pelagomonadales</taxon>
        <taxon>Pelagomonadaceae</taxon>
        <taxon>Aureococcus</taxon>
    </lineage>
</organism>
<evidence type="ECO:0000313" key="3">
    <source>
        <dbReference type="EMBL" id="KAK7249641.1"/>
    </source>
</evidence>
<gene>
    <name evidence="3" type="ORF">SO694_00004162</name>
</gene>
<feature type="compositionally biased region" description="Low complexity" evidence="1">
    <location>
        <begin position="696"/>
        <end position="707"/>
    </location>
</feature>
<feature type="domain" description="WW" evidence="2">
    <location>
        <begin position="754"/>
        <end position="781"/>
    </location>
</feature>
<dbReference type="Proteomes" id="UP001363151">
    <property type="component" value="Unassembled WGS sequence"/>
</dbReference>
<keyword evidence="4" id="KW-1185">Reference proteome</keyword>